<dbReference type="PANTHER" id="PTHR48125:SF10">
    <property type="entry name" value="OS12G0136300 PROTEIN"/>
    <property type="match status" value="1"/>
</dbReference>
<feature type="region of interest" description="Disordered" evidence="1">
    <location>
        <begin position="634"/>
        <end position="739"/>
    </location>
</feature>
<feature type="compositionally biased region" description="Polar residues" evidence="1">
    <location>
        <begin position="729"/>
        <end position="739"/>
    </location>
</feature>
<feature type="region of interest" description="Disordered" evidence="1">
    <location>
        <begin position="35"/>
        <end position="134"/>
    </location>
</feature>
<dbReference type="PANTHER" id="PTHR48125">
    <property type="entry name" value="LP07818P1"/>
    <property type="match status" value="1"/>
</dbReference>
<feature type="region of interest" description="Disordered" evidence="1">
    <location>
        <begin position="535"/>
        <end position="611"/>
    </location>
</feature>
<evidence type="ECO:0000256" key="1">
    <source>
        <dbReference type="SAM" id="MobiDB-lite"/>
    </source>
</evidence>
<name>A0A6A4I413_9AGAR</name>
<dbReference type="Proteomes" id="UP000799118">
    <property type="component" value="Unassembled WGS sequence"/>
</dbReference>
<feature type="compositionally biased region" description="Basic and acidic residues" evidence="1">
    <location>
        <begin position="675"/>
        <end position="686"/>
    </location>
</feature>
<feature type="compositionally biased region" description="Basic and acidic residues" evidence="1">
    <location>
        <begin position="84"/>
        <end position="103"/>
    </location>
</feature>
<gene>
    <name evidence="2" type="ORF">BT96DRAFT_916743</name>
</gene>
<evidence type="ECO:0000313" key="2">
    <source>
        <dbReference type="EMBL" id="KAE9404650.1"/>
    </source>
</evidence>
<evidence type="ECO:0000313" key="3">
    <source>
        <dbReference type="Proteomes" id="UP000799118"/>
    </source>
</evidence>
<dbReference type="AlphaFoldDB" id="A0A6A4I413"/>
<organism evidence="2 3">
    <name type="scientific">Gymnopus androsaceus JB14</name>
    <dbReference type="NCBI Taxonomy" id="1447944"/>
    <lineage>
        <taxon>Eukaryota</taxon>
        <taxon>Fungi</taxon>
        <taxon>Dikarya</taxon>
        <taxon>Basidiomycota</taxon>
        <taxon>Agaricomycotina</taxon>
        <taxon>Agaricomycetes</taxon>
        <taxon>Agaricomycetidae</taxon>
        <taxon>Agaricales</taxon>
        <taxon>Marasmiineae</taxon>
        <taxon>Omphalotaceae</taxon>
        <taxon>Gymnopus</taxon>
    </lineage>
</organism>
<sequence length="839" mass="93007">MKIRKWQRFLYNYFPVHSPLLLRPMLEKRDPNLDHRSLKNEIYPENPSQQGRKKRKRKREQSNSPYTSSGSRQPPAAPKNKRFRQQERTSRWQRDEAARRQIYEDSAPSSSSFSMETLPHPPPSLPADTSSMSSSDWVNSMAKIADPLQGLLPIPWEFLVPPPNWTPQPLHPQTWPVQPVSTLPEKPIQASSSSNSAADLPKKPPPTNNIGMPPARDPEGKRGGFKLSSTTVFESKPHITYPHSPDPRQTLILDQLPKLCRTPQWLKSWSRSACGAQPVFLAVDSSSAKALLEFAAADHAEKAWASPKLGKGISHLSSTQLKGKSREDLIRVWWYRASSPEQLVFSRKELEEGEIEDDESMVDGRKESKKEKRARLAKLEKEKQRSTESHRNDEIKISPLSSVPSSYEASSTAPTSYIQPFHTDASPPSASMTWQLPTTSYIPSVLPAPLRSQSSLPLDPQSSPAPLPVIPGIWHRPPSLNAFMGPLPSQYYTHLPKLMSIDNLAENHADDIDMELSSPTLHSPSVDLFEQEVTVTDEPSAIEEDSNTSSCASSATVSPAPAEEDRVYNPSSPPESPPGLCASPNLHMSQDMLPATSQPESTVVKAPPVEPSFVRRTLLARQKELEERIARSKLELERKQSDAITTIRQQTPAPSHSELTSSPPPSSLNPVSENTSDKQVMEDRLRSLVLASKRKRQKLDVSVTIQPASETADDSARASGAVVPDPLHSDTSSGTRTPSTIVDSALDDLAVSFIQESIQTTKPTPLPTQVSAPPLKPSSSSSSVGLAARREQLEYQITETKRLMELLSQATTKQGKDSIMTQIRELNRCVCRINLFRLS</sequence>
<feature type="compositionally biased region" description="Polar residues" evidence="1">
    <location>
        <begin position="399"/>
        <end position="412"/>
    </location>
</feature>
<feature type="compositionally biased region" description="Polar residues" evidence="1">
    <location>
        <begin position="642"/>
        <end position="653"/>
    </location>
</feature>
<reference evidence="2" key="1">
    <citation type="journal article" date="2019" name="Environ. Microbiol.">
        <title>Fungal ecological strategies reflected in gene transcription - a case study of two litter decomposers.</title>
        <authorList>
            <person name="Barbi F."/>
            <person name="Kohler A."/>
            <person name="Barry K."/>
            <person name="Baskaran P."/>
            <person name="Daum C."/>
            <person name="Fauchery L."/>
            <person name="Ihrmark K."/>
            <person name="Kuo A."/>
            <person name="LaButti K."/>
            <person name="Lipzen A."/>
            <person name="Morin E."/>
            <person name="Grigoriev I.V."/>
            <person name="Henrissat B."/>
            <person name="Lindahl B."/>
            <person name="Martin F."/>
        </authorList>
    </citation>
    <scope>NUCLEOTIDE SEQUENCE</scope>
    <source>
        <strain evidence="2">JB14</strain>
    </source>
</reference>
<keyword evidence="3" id="KW-1185">Reference proteome</keyword>
<protein>
    <submittedName>
        <fullName evidence="2">Uncharacterized protein</fullName>
    </submittedName>
</protein>
<feature type="compositionally biased region" description="Polar residues" evidence="1">
    <location>
        <begin position="760"/>
        <end position="771"/>
    </location>
</feature>
<feature type="region of interest" description="Disordered" evidence="1">
    <location>
        <begin position="760"/>
        <end position="785"/>
    </location>
</feature>
<proteinExistence type="predicted"/>
<feature type="compositionally biased region" description="Basic and acidic residues" evidence="1">
    <location>
        <begin position="377"/>
        <end position="396"/>
    </location>
</feature>
<feature type="region of interest" description="Disordered" evidence="1">
    <location>
        <begin position="354"/>
        <end position="412"/>
    </location>
</feature>
<feature type="region of interest" description="Disordered" evidence="1">
    <location>
        <begin position="170"/>
        <end position="226"/>
    </location>
</feature>
<accession>A0A6A4I413</accession>
<feature type="compositionally biased region" description="Polar residues" evidence="1">
    <location>
        <begin position="547"/>
        <end position="557"/>
    </location>
</feature>
<dbReference type="OrthoDB" id="2804702at2759"/>
<feature type="compositionally biased region" description="Polar residues" evidence="1">
    <location>
        <begin position="62"/>
        <end position="72"/>
    </location>
</feature>
<dbReference type="EMBL" id="ML769415">
    <property type="protein sequence ID" value="KAE9404650.1"/>
    <property type="molecule type" value="Genomic_DNA"/>
</dbReference>